<feature type="non-terminal residue" evidence="5">
    <location>
        <position position="159"/>
    </location>
</feature>
<evidence type="ECO:0000256" key="1">
    <source>
        <dbReference type="ARBA" id="ARBA00010061"/>
    </source>
</evidence>
<accession>A0ABD0P0V4</accession>
<keyword evidence="6" id="KW-1185">Reference proteome</keyword>
<dbReference type="AlphaFoldDB" id="A0ABD0P0V4"/>
<evidence type="ECO:0000313" key="6">
    <source>
        <dbReference type="Proteomes" id="UP001529510"/>
    </source>
</evidence>
<dbReference type="Pfam" id="PF09730">
    <property type="entry name" value="BicD"/>
    <property type="match status" value="1"/>
</dbReference>
<proteinExistence type="inferred from homology"/>
<sequence>VEYEGLKHEIKVLEEETVLLNSQLEDALRLKDISEGQLEEALDALKSEREQKNNLRKELAHHLSLTDSVYGASTHLAISAVEGLKFAEEAATNGTSASGSSPNNEDRNRCNECNGHGPKMNGEYLRSGGRKGEVLHPVSDLFSELNLSEIQKLKQQLLQ</sequence>
<feature type="coiled-coil region" evidence="3">
    <location>
        <begin position="3"/>
        <end position="65"/>
    </location>
</feature>
<comment type="caution">
    <text evidence="5">The sequence shown here is derived from an EMBL/GenBank/DDBJ whole genome shotgun (WGS) entry which is preliminary data.</text>
</comment>
<dbReference type="PANTHER" id="PTHR31233">
    <property type="entry name" value="BICAUDAL D FAMILY MEMBER"/>
    <property type="match status" value="1"/>
</dbReference>
<feature type="compositionally biased region" description="Low complexity" evidence="4">
    <location>
        <begin position="91"/>
        <end position="103"/>
    </location>
</feature>
<evidence type="ECO:0000313" key="5">
    <source>
        <dbReference type="EMBL" id="KAL0167749.1"/>
    </source>
</evidence>
<organism evidence="5 6">
    <name type="scientific">Cirrhinus mrigala</name>
    <name type="common">Mrigala</name>
    <dbReference type="NCBI Taxonomy" id="683832"/>
    <lineage>
        <taxon>Eukaryota</taxon>
        <taxon>Metazoa</taxon>
        <taxon>Chordata</taxon>
        <taxon>Craniata</taxon>
        <taxon>Vertebrata</taxon>
        <taxon>Euteleostomi</taxon>
        <taxon>Actinopterygii</taxon>
        <taxon>Neopterygii</taxon>
        <taxon>Teleostei</taxon>
        <taxon>Ostariophysi</taxon>
        <taxon>Cypriniformes</taxon>
        <taxon>Cyprinidae</taxon>
        <taxon>Labeoninae</taxon>
        <taxon>Labeonini</taxon>
        <taxon>Cirrhinus</taxon>
    </lineage>
</organism>
<dbReference type="InterPro" id="IPR018477">
    <property type="entry name" value="BICD"/>
</dbReference>
<name>A0ABD0P0V4_CIRMR</name>
<protein>
    <submittedName>
        <fullName evidence="5">Uncharacterized protein</fullName>
    </submittedName>
</protein>
<gene>
    <name evidence="5" type="ORF">M9458_035971</name>
</gene>
<dbReference type="Proteomes" id="UP001529510">
    <property type="component" value="Unassembled WGS sequence"/>
</dbReference>
<keyword evidence="2 3" id="KW-0175">Coiled coil</keyword>
<evidence type="ECO:0000256" key="2">
    <source>
        <dbReference type="ARBA" id="ARBA00023054"/>
    </source>
</evidence>
<dbReference type="EMBL" id="JAMKFB020000018">
    <property type="protein sequence ID" value="KAL0167749.1"/>
    <property type="molecule type" value="Genomic_DNA"/>
</dbReference>
<evidence type="ECO:0000256" key="4">
    <source>
        <dbReference type="SAM" id="MobiDB-lite"/>
    </source>
</evidence>
<reference evidence="5 6" key="1">
    <citation type="submission" date="2024-05" db="EMBL/GenBank/DDBJ databases">
        <title>Genome sequencing and assembly of Indian major carp, Cirrhinus mrigala (Hamilton, 1822).</title>
        <authorList>
            <person name="Mohindra V."/>
            <person name="Chowdhury L.M."/>
            <person name="Lal K."/>
            <person name="Jena J.K."/>
        </authorList>
    </citation>
    <scope>NUCLEOTIDE SEQUENCE [LARGE SCALE GENOMIC DNA]</scope>
    <source>
        <strain evidence="5">CM1030</strain>
        <tissue evidence="5">Blood</tissue>
    </source>
</reference>
<feature type="region of interest" description="Disordered" evidence="4">
    <location>
        <begin position="91"/>
        <end position="128"/>
    </location>
</feature>
<evidence type="ECO:0000256" key="3">
    <source>
        <dbReference type="SAM" id="Coils"/>
    </source>
</evidence>
<feature type="non-terminal residue" evidence="5">
    <location>
        <position position="1"/>
    </location>
</feature>
<comment type="similarity">
    <text evidence="1">Belongs to the BicD family.</text>
</comment>
<dbReference type="PANTHER" id="PTHR31233:SF3">
    <property type="entry name" value="PROTEIN BICAUDAL D HOMOLOG 1"/>
    <property type="match status" value="1"/>
</dbReference>